<evidence type="ECO:0000256" key="9">
    <source>
        <dbReference type="ARBA" id="ARBA00023125"/>
    </source>
</evidence>
<evidence type="ECO:0000256" key="1">
    <source>
        <dbReference type="ARBA" id="ARBA00001668"/>
    </source>
</evidence>
<dbReference type="Gene3D" id="1.10.8.50">
    <property type="match status" value="1"/>
</dbReference>
<organism evidence="17 18">
    <name type="scientific">candidate division TA06 bacterium B3_TA06</name>
    <dbReference type="NCBI Taxonomy" id="2012487"/>
    <lineage>
        <taxon>Bacteria</taxon>
        <taxon>Bacteria division TA06</taxon>
    </lineage>
</organism>
<feature type="domain" description="FPG-type" evidence="15">
    <location>
        <begin position="231"/>
        <end position="265"/>
    </location>
</feature>
<name>A0A532V6E7_UNCT6</name>
<evidence type="ECO:0000256" key="6">
    <source>
        <dbReference type="ARBA" id="ARBA00022771"/>
    </source>
</evidence>
<dbReference type="InterPro" id="IPR012319">
    <property type="entry name" value="FPG_cat"/>
</dbReference>
<evidence type="ECO:0000256" key="3">
    <source>
        <dbReference type="ARBA" id="ARBA00009409"/>
    </source>
</evidence>
<evidence type="ECO:0000259" key="15">
    <source>
        <dbReference type="PROSITE" id="PS51066"/>
    </source>
</evidence>
<comment type="caution">
    <text evidence="17">The sequence shown here is derived from an EMBL/GenBank/DDBJ whole genome shotgun (WGS) entry which is preliminary data.</text>
</comment>
<dbReference type="InterPro" id="IPR015886">
    <property type="entry name" value="H2TH_FPG"/>
</dbReference>
<dbReference type="Pfam" id="PF01149">
    <property type="entry name" value="Fapy_DNA_glyco"/>
    <property type="match status" value="1"/>
</dbReference>
<dbReference type="GO" id="GO:0008270">
    <property type="term" value="F:zinc ion binding"/>
    <property type="evidence" value="ECO:0007669"/>
    <property type="project" value="UniProtKB-KW"/>
</dbReference>
<keyword evidence="10" id="KW-0234">DNA repair</keyword>
<keyword evidence="11" id="KW-0456">Lyase</keyword>
<evidence type="ECO:0000256" key="13">
    <source>
        <dbReference type="ARBA" id="ARBA00023295"/>
    </source>
</evidence>
<evidence type="ECO:0000256" key="7">
    <source>
        <dbReference type="ARBA" id="ARBA00022801"/>
    </source>
</evidence>
<dbReference type="Gene3D" id="3.20.190.10">
    <property type="entry name" value="MutM-like, N-terminal"/>
    <property type="match status" value="1"/>
</dbReference>
<keyword evidence="12" id="KW-0511">Multifunctional enzyme</keyword>
<keyword evidence="7" id="KW-0378">Hydrolase</keyword>
<dbReference type="Pfam" id="PF06831">
    <property type="entry name" value="H2TH"/>
    <property type="match status" value="1"/>
</dbReference>
<evidence type="ECO:0000256" key="10">
    <source>
        <dbReference type="ARBA" id="ARBA00023204"/>
    </source>
</evidence>
<sequence length="282" mass="32233">MPEMPELEVLRENLERLIVGKSIEDFRIIKPYIQKTLLPDDLIGQRVAGVTRRGKYIEIALEGYRIVVHLMLKGRFKIQPKEKEPLKSSAAFIEFDNDNTLHLVEDAKLKRMSMWILPKKKGTDDIKELGPEPLSEEFTVDRLAELLGASRERLKNFLLNQRNVAGIGNAYADEICWQAGLSPFKQANKLSADEVARLHGAIRKTLIEATEQTRRLTGKGIEINETRPFMAVHRRKGESCPRCGTRVQWVSTTARDTFYCPRCQTEGRILKDGRTSRFLKGN</sequence>
<keyword evidence="13" id="KW-0326">Glycosidase</keyword>
<reference evidence="17 18" key="1">
    <citation type="submission" date="2017-06" db="EMBL/GenBank/DDBJ databases">
        <title>Novel microbial phyla capable of carbon fixation and sulfur reduction in deep-sea sediments.</title>
        <authorList>
            <person name="Huang J."/>
            <person name="Baker B."/>
            <person name="Wang Y."/>
        </authorList>
    </citation>
    <scope>NUCLEOTIDE SEQUENCE [LARGE SCALE GENOMIC DNA]</scope>
    <source>
        <strain evidence="17">B3_TA06</strain>
    </source>
</reference>
<dbReference type="Pfam" id="PF06827">
    <property type="entry name" value="zf-FPG_IleRS"/>
    <property type="match status" value="1"/>
</dbReference>
<dbReference type="GO" id="GO:0016829">
    <property type="term" value="F:lyase activity"/>
    <property type="evidence" value="ECO:0007669"/>
    <property type="project" value="UniProtKB-KW"/>
</dbReference>
<dbReference type="InterPro" id="IPR000214">
    <property type="entry name" value="Znf_DNA_glyclase/AP_lyase"/>
</dbReference>
<evidence type="ECO:0000256" key="12">
    <source>
        <dbReference type="ARBA" id="ARBA00023268"/>
    </source>
</evidence>
<dbReference type="SMART" id="SM00898">
    <property type="entry name" value="Fapy_DNA_glyco"/>
    <property type="match status" value="1"/>
</dbReference>
<keyword evidence="6 14" id="KW-0863">Zinc-finger</keyword>
<dbReference type="SUPFAM" id="SSF81624">
    <property type="entry name" value="N-terminal domain of MutM-like DNA repair proteins"/>
    <property type="match status" value="1"/>
</dbReference>
<keyword evidence="4" id="KW-0479">Metal-binding</keyword>
<comment type="catalytic activity">
    <reaction evidence="1">
        <text>Hydrolysis of DNA containing ring-opened 7-methylguanine residues, releasing 2,6-diamino-4-hydroxy-5-(N-methyl)formamidopyrimidine.</text>
        <dbReference type="EC" id="3.2.2.23"/>
    </reaction>
</comment>
<dbReference type="SUPFAM" id="SSF57716">
    <property type="entry name" value="Glucocorticoid receptor-like (DNA-binding domain)"/>
    <property type="match status" value="1"/>
</dbReference>
<dbReference type="AlphaFoldDB" id="A0A532V6E7"/>
<evidence type="ECO:0000313" key="17">
    <source>
        <dbReference type="EMBL" id="TKJ42784.1"/>
    </source>
</evidence>
<evidence type="ECO:0000313" key="18">
    <source>
        <dbReference type="Proteomes" id="UP000317778"/>
    </source>
</evidence>
<dbReference type="InterPro" id="IPR010979">
    <property type="entry name" value="Ribosomal_uS13-like_H2TH"/>
</dbReference>
<dbReference type="SUPFAM" id="SSF46946">
    <property type="entry name" value="S13-like H2TH domain"/>
    <property type="match status" value="1"/>
</dbReference>
<dbReference type="PANTHER" id="PTHR22993:SF9">
    <property type="entry name" value="FORMAMIDOPYRIMIDINE-DNA GLYCOSYLASE"/>
    <property type="match status" value="1"/>
</dbReference>
<dbReference type="SMART" id="SM01232">
    <property type="entry name" value="H2TH"/>
    <property type="match status" value="1"/>
</dbReference>
<gene>
    <name evidence="17" type="ORF">CEE36_06790</name>
</gene>
<dbReference type="InterPro" id="IPR035937">
    <property type="entry name" value="FPG_N"/>
</dbReference>
<dbReference type="GO" id="GO:0006284">
    <property type="term" value="P:base-excision repair"/>
    <property type="evidence" value="ECO:0007669"/>
    <property type="project" value="InterPro"/>
</dbReference>
<comment type="cofactor">
    <cofactor evidence="2">
        <name>Zn(2+)</name>
        <dbReference type="ChEBI" id="CHEBI:29105"/>
    </cofactor>
</comment>
<evidence type="ECO:0000259" key="16">
    <source>
        <dbReference type="PROSITE" id="PS51068"/>
    </source>
</evidence>
<dbReference type="Proteomes" id="UP000317778">
    <property type="component" value="Unassembled WGS sequence"/>
</dbReference>
<evidence type="ECO:0000256" key="8">
    <source>
        <dbReference type="ARBA" id="ARBA00022833"/>
    </source>
</evidence>
<protein>
    <submittedName>
        <fullName evidence="17">Uncharacterized protein</fullName>
    </submittedName>
</protein>
<dbReference type="PROSITE" id="PS51068">
    <property type="entry name" value="FPG_CAT"/>
    <property type="match status" value="1"/>
</dbReference>
<dbReference type="GO" id="GO:0034039">
    <property type="term" value="F:8-oxo-7,8-dihydroguanine DNA N-glycosylase activity"/>
    <property type="evidence" value="ECO:0007669"/>
    <property type="project" value="TreeGrafter"/>
</dbReference>
<evidence type="ECO:0000256" key="4">
    <source>
        <dbReference type="ARBA" id="ARBA00022723"/>
    </source>
</evidence>
<keyword evidence="9" id="KW-0238">DNA-binding</keyword>
<evidence type="ECO:0000256" key="5">
    <source>
        <dbReference type="ARBA" id="ARBA00022763"/>
    </source>
</evidence>
<keyword evidence="5" id="KW-0227">DNA damage</keyword>
<dbReference type="InterPro" id="IPR010663">
    <property type="entry name" value="Znf_FPG/IleRS"/>
</dbReference>
<dbReference type="PROSITE" id="PS51066">
    <property type="entry name" value="ZF_FPG_2"/>
    <property type="match status" value="1"/>
</dbReference>
<dbReference type="EMBL" id="NJBO01000009">
    <property type="protein sequence ID" value="TKJ42784.1"/>
    <property type="molecule type" value="Genomic_DNA"/>
</dbReference>
<evidence type="ECO:0000256" key="14">
    <source>
        <dbReference type="PROSITE-ProRule" id="PRU00391"/>
    </source>
</evidence>
<proteinExistence type="inferred from homology"/>
<evidence type="ECO:0000256" key="2">
    <source>
        <dbReference type="ARBA" id="ARBA00001947"/>
    </source>
</evidence>
<dbReference type="PANTHER" id="PTHR22993">
    <property type="entry name" value="FORMAMIDOPYRIMIDINE-DNA GLYCOSYLASE"/>
    <property type="match status" value="1"/>
</dbReference>
<keyword evidence="8" id="KW-0862">Zinc</keyword>
<feature type="domain" description="Formamidopyrimidine-DNA glycosylase catalytic" evidence="16">
    <location>
        <begin position="2"/>
        <end position="102"/>
    </location>
</feature>
<accession>A0A532V6E7</accession>
<evidence type="ECO:0000256" key="11">
    <source>
        <dbReference type="ARBA" id="ARBA00023239"/>
    </source>
</evidence>
<comment type="similarity">
    <text evidence="3">Belongs to the FPG family.</text>
</comment>
<dbReference type="GO" id="GO:0003684">
    <property type="term" value="F:damaged DNA binding"/>
    <property type="evidence" value="ECO:0007669"/>
    <property type="project" value="InterPro"/>
</dbReference>
<dbReference type="GO" id="GO:0003906">
    <property type="term" value="F:DNA-(apurinic or apyrimidinic site) endonuclease activity"/>
    <property type="evidence" value="ECO:0007669"/>
    <property type="project" value="InterPro"/>
</dbReference>